<feature type="domain" description="RNA polymerase sigma-70 region 2" evidence="6">
    <location>
        <begin position="11"/>
        <end position="74"/>
    </location>
</feature>
<dbReference type="InterPro" id="IPR039425">
    <property type="entry name" value="RNA_pol_sigma-70-like"/>
</dbReference>
<name>Q6WB43_ALCFA</name>
<dbReference type="NCBIfam" id="TIGR02937">
    <property type="entry name" value="sigma70-ECF"/>
    <property type="match status" value="1"/>
</dbReference>
<evidence type="ECO:0000256" key="3">
    <source>
        <dbReference type="ARBA" id="ARBA00023082"/>
    </source>
</evidence>
<dbReference type="Gene3D" id="1.10.10.10">
    <property type="entry name" value="Winged helix-like DNA-binding domain superfamily/Winged helix DNA-binding domain"/>
    <property type="match status" value="1"/>
</dbReference>
<dbReference type="GO" id="GO:0016987">
    <property type="term" value="F:sigma factor activity"/>
    <property type="evidence" value="ECO:0007669"/>
    <property type="project" value="UniProtKB-KW"/>
</dbReference>
<dbReference type="GO" id="GO:0003677">
    <property type="term" value="F:DNA binding"/>
    <property type="evidence" value="ECO:0007669"/>
    <property type="project" value="UniProtKB-KW"/>
</dbReference>
<dbReference type="Pfam" id="PF04542">
    <property type="entry name" value="Sigma70_r2"/>
    <property type="match status" value="1"/>
</dbReference>
<evidence type="ECO:0000313" key="8">
    <source>
        <dbReference type="EMBL" id="AAS45103.1"/>
    </source>
</evidence>
<evidence type="ECO:0000259" key="7">
    <source>
        <dbReference type="Pfam" id="PF08281"/>
    </source>
</evidence>
<dbReference type="InterPro" id="IPR013325">
    <property type="entry name" value="RNA_pol_sigma_r2"/>
</dbReference>
<dbReference type="InterPro" id="IPR013249">
    <property type="entry name" value="RNA_pol_sigma70_r4_t2"/>
</dbReference>
<keyword evidence="5" id="KW-0804">Transcription</keyword>
<dbReference type="InterPro" id="IPR007627">
    <property type="entry name" value="RNA_pol_sigma70_r2"/>
</dbReference>
<evidence type="ECO:0000256" key="4">
    <source>
        <dbReference type="ARBA" id="ARBA00023125"/>
    </source>
</evidence>
<dbReference type="PANTHER" id="PTHR43133:SF8">
    <property type="entry name" value="RNA POLYMERASE SIGMA FACTOR HI_1459-RELATED"/>
    <property type="match status" value="1"/>
</dbReference>
<evidence type="ECO:0000256" key="1">
    <source>
        <dbReference type="ARBA" id="ARBA00010641"/>
    </source>
</evidence>
<dbReference type="SUPFAM" id="SSF88946">
    <property type="entry name" value="Sigma2 domain of RNA polymerase sigma factors"/>
    <property type="match status" value="1"/>
</dbReference>
<reference evidence="8" key="1">
    <citation type="submission" date="2003-04" db="EMBL/GenBank/DDBJ databases">
        <title>Genes for Arsenite Oxidation from Alcaligenes faecalis.</title>
        <authorList>
            <person name="Silver S."/>
            <person name="Phung L.T."/>
            <person name="Malo B.J."/>
        </authorList>
    </citation>
    <scope>NUCLEOTIDE SEQUENCE</scope>
    <source>
        <strain evidence="8">NCIB 8687</strain>
    </source>
</reference>
<dbReference type="SUPFAM" id="SSF88659">
    <property type="entry name" value="Sigma3 and sigma4 domains of RNA polymerase sigma factors"/>
    <property type="match status" value="1"/>
</dbReference>
<evidence type="ECO:0000259" key="6">
    <source>
        <dbReference type="Pfam" id="PF04542"/>
    </source>
</evidence>
<dbReference type="PANTHER" id="PTHR43133">
    <property type="entry name" value="RNA POLYMERASE ECF-TYPE SIGMA FACTO"/>
    <property type="match status" value="1"/>
</dbReference>
<organism evidence="8">
    <name type="scientific">Alcaligenes faecalis</name>
    <dbReference type="NCBI Taxonomy" id="511"/>
    <lineage>
        <taxon>Bacteria</taxon>
        <taxon>Pseudomonadati</taxon>
        <taxon>Pseudomonadota</taxon>
        <taxon>Betaproteobacteria</taxon>
        <taxon>Burkholderiales</taxon>
        <taxon>Alcaligenaceae</taxon>
        <taxon>Alcaligenes</taxon>
    </lineage>
</organism>
<dbReference type="Gene3D" id="1.10.1740.10">
    <property type="match status" value="1"/>
</dbReference>
<proteinExistence type="inferred from homology"/>
<sequence>MAFECVTKAWQSYHSELRRFLVARLGDEAASDDVLQDVFFRAMRSGSQFCELNNSRAWLYEVTRNAVIDRHRMAKVWVPASDELIADSDETQDDPVVLLESCLINALGRLAPDDRDILEQCDLAGDTQAAYAKRRGLSLPAVKARIRRARERLRDDLVRHCDVQWDSANKVCCHRAFGG</sequence>
<dbReference type="InterPro" id="IPR013324">
    <property type="entry name" value="RNA_pol_sigma_r3/r4-like"/>
</dbReference>
<evidence type="ECO:0000256" key="2">
    <source>
        <dbReference type="ARBA" id="ARBA00023015"/>
    </source>
</evidence>
<keyword evidence="3" id="KW-0731">Sigma factor</keyword>
<dbReference type="GO" id="GO:0006352">
    <property type="term" value="P:DNA-templated transcription initiation"/>
    <property type="evidence" value="ECO:0007669"/>
    <property type="project" value="InterPro"/>
</dbReference>
<keyword evidence="2" id="KW-0805">Transcription regulation</keyword>
<accession>Q6WB43</accession>
<dbReference type="InterPro" id="IPR036388">
    <property type="entry name" value="WH-like_DNA-bd_sf"/>
</dbReference>
<dbReference type="InterPro" id="IPR014284">
    <property type="entry name" value="RNA_pol_sigma-70_dom"/>
</dbReference>
<dbReference type="Pfam" id="PF08281">
    <property type="entry name" value="Sigma70_r4_2"/>
    <property type="match status" value="1"/>
</dbReference>
<feature type="domain" description="RNA polymerase sigma factor 70 region 4 type 2" evidence="7">
    <location>
        <begin position="102"/>
        <end position="153"/>
    </location>
</feature>
<protein>
    <submittedName>
        <fullName evidence="8">ECF sigma factor-z</fullName>
    </submittedName>
</protein>
<dbReference type="AlphaFoldDB" id="Q6WB43"/>
<dbReference type="EMBL" id="AY297781">
    <property type="protein sequence ID" value="AAS45103.1"/>
    <property type="molecule type" value="Genomic_DNA"/>
</dbReference>
<evidence type="ECO:0000256" key="5">
    <source>
        <dbReference type="ARBA" id="ARBA00023163"/>
    </source>
</evidence>
<comment type="similarity">
    <text evidence="1">Belongs to the sigma-70 factor family. ECF subfamily.</text>
</comment>
<keyword evidence="4" id="KW-0238">DNA-binding</keyword>